<keyword evidence="5" id="KW-0804">Transcription</keyword>
<proteinExistence type="predicted"/>
<reference evidence="9 10" key="1">
    <citation type="journal article" date="2014" name="PLoS ONE">
        <title>Global Analysis of Gene Expression Profiles in Physic Nut (Jatropha curcas L.) Seedlings Exposed to Salt Stress.</title>
        <authorList>
            <person name="Zhang L."/>
            <person name="Zhang C."/>
            <person name="Wu P."/>
            <person name="Chen Y."/>
            <person name="Li M."/>
            <person name="Jiang H."/>
            <person name="Wu G."/>
        </authorList>
    </citation>
    <scope>NUCLEOTIDE SEQUENCE [LARGE SCALE GENOMIC DNA]</scope>
    <source>
        <strain evidence="10">cv. GZQX0401</strain>
        <tissue evidence="9">Young leaves</tissue>
    </source>
</reference>
<evidence type="ECO:0000256" key="5">
    <source>
        <dbReference type="ARBA" id="ARBA00023163"/>
    </source>
</evidence>
<organism evidence="9 10">
    <name type="scientific">Jatropha curcas</name>
    <name type="common">Barbados nut</name>
    <dbReference type="NCBI Taxonomy" id="180498"/>
    <lineage>
        <taxon>Eukaryota</taxon>
        <taxon>Viridiplantae</taxon>
        <taxon>Streptophyta</taxon>
        <taxon>Embryophyta</taxon>
        <taxon>Tracheophyta</taxon>
        <taxon>Spermatophyta</taxon>
        <taxon>Magnoliopsida</taxon>
        <taxon>eudicotyledons</taxon>
        <taxon>Gunneridae</taxon>
        <taxon>Pentapetalae</taxon>
        <taxon>rosids</taxon>
        <taxon>fabids</taxon>
        <taxon>Malpighiales</taxon>
        <taxon>Euphorbiaceae</taxon>
        <taxon>Crotonoideae</taxon>
        <taxon>Jatropheae</taxon>
        <taxon>Jatropha</taxon>
    </lineage>
</organism>
<evidence type="ECO:0000313" key="9">
    <source>
        <dbReference type="EMBL" id="KDP43964.1"/>
    </source>
</evidence>
<dbReference type="PANTHER" id="PTHR31945:SF17">
    <property type="entry name" value="TRANSCRIPTION FACTOR FER-LIKE IRON DEFICIENCY-INDUCED TRANSCRIPTION FACTOR"/>
    <property type="match status" value="1"/>
</dbReference>
<evidence type="ECO:0000256" key="2">
    <source>
        <dbReference type="ARBA" id="ARBA00011738"/>
    </source>
</evidence>
<dbReference type="GO" id="GO:0005634">
    <property type="term" value="C:nucleus"/>
    <property type="evidence" value="ECO:0007669"/>
    <property type="project" value="UniProtKB-SubCell"/>
</dbReference>
<dbReference type="SUPFAM" id="SSF47459">
    <property type="entry name" value="HLH, helix-loop-helix DNA-binding domain"/>
    <property type="match status" value="1"/>
</dbReference>
<comment type="subcellular location">
    <subcellularLocation>
        <location evidence="1">Nucleus</location>
    </subcellularLocation>
</comment>
<protein>
    <recommendedName>
        <fullName evidence="8">BHLH domain-containing protein</fullName>
    </recommendedName>
</protein>
<comment type="subunit">
    <text evidence="2">Homodimer.</text>
</comment>
<dbReference type="OrthoDB" id="1886792at2759"/>
<evidence type="ECO:0000313" key="10">
    <source>
        <dbReference type="Proteomes" id="UP000027138"/>
    </source>
</evidence>
<dbReference type="AlphaFoldDB" id="A0A067LIA4"/>
<feature type="compositionally biased region" description="Acidic residues" evidence="7">
    <location>
        <begin position="113"/>
        <end position="125"/>
    </location>
</feature>
<keyword evidence="3" id="KW-0805">Transcription regulation</keyword>
<dbReference type="Proteomes" id="UP000027138">
    <property type="component" value="Unassembled WGS sequence"/>
</dbReference>
<sequence length="332" mass="36864">MDMHMINGGASRINSPLVQINNDFELHDFIDEANFDQFIDLIRGENEDQVTGFDCDLINGLLVGHPLLNPTQDVFDIGGACTSSATAPSHQNYNSCFPSITMPNFDEGVMGVAEEEEDNDGEEDSSGTTTTTTTMNRKTKNDRSRTLISERKRRGRMKEKLYALRSLVPNITKMDKASIIGDAVLYVKDLQMQAKKLRTEIAGLEASLVGTEGYQGSSKNLRKIQIANNNCAICKKSIMQIDVFQVEERGFYVRLVCNKGNGVAVSLYRTLESLTSFKIQNSNLATIPDRLVLTFTLNVKESDKDMNLPNLKLWITGALLNQGFEILTSVSV</sequence>
<evidence type="ECO:0000256" key="1">
    <source>
        <dbReference type="ARBA" id="ARBA00004123"/>
    </source>
</evidence>
<dbReference type="EMBL" id="KK914256">
    <property type="protein sequence ID" value="KDP43964.1"/>
    <property type="molecule type" value="Genomic_DNA"/>
</dbReference>
<dbReference type="Pfam" id="PF00010">
    <property type="entry name" value="HLH"/>
    <property type="match status" value="1"/>
</dbReference>
<accession>A0A067LIA4</accession>
<dbReference type="GO" id="GO:0003700">
    <property type="term" value="F:DNA-binding transcription factor activity"/>
    <property type="evidence" value="ECO:0007669"/>
    <property type="project" value="TreeGrafter"/>
</dbReference>
<keyword evidence="6" id="KW-0539">Nucleus</keyword>
<dbReference type="STRING" id="180498.A0A067LIA4"/>
<dbReference type="GO" id="GO:0046983">
    <property type="term" value="F:protein dimerization activity"/>
    <property type="evidence" value="ECO:0007669"/>
    <property type="project" value="InterPro"/>
</dbReference>
<dbReference type="InterPro" id="IPR051358">
    <property type="entry name" value="TF_AMS/ICE1/BHLH6-like"/>
</dbReference>
<keyword evidence="4" id="KW-0238">DNA-binding</keyword>
<dbReference type="PANTHER" id="PTHR31945">
    <property type="entry name" value="TRANSCRIPTION FACTOR SCREAM2-RELATED"/>
    <property type="match status" value="1"/>
</dbReference>
<name>A0A067LIA4_JATCU</name>
<dbReference type="GO" id="GO:0043565">
    <property type="term" value="F:sequence-specific DNA binding"/>
    <property type="evidence" value="ECO:0007669"/>
    <property type="project" value="TreeGrafter"/>
</dbReference>
<keyword evidence="10" id="KW-1185">Reference proteome</keyword>
<feature type="domain" description="BHLH" evidence="8">
    <location>
        <begin position="141"/>
        <end position="190"/>
    </location>
</feature>
<dbReference type="Gene3D" id="4.10.280.10">
    <property type="entry name" value="Helix-loop-helix DNA-binding domain"/>
    <property type="match status" value="1"/>
</dbReference>
<evidence type="ECO:0000259" key="8">
    <source>
        <dbReference type="PROSITE" id="PS50888"/>
    </source>
</evidence>
<dbReference type="PROSITE" id="PS50888">
    <property type="entry name" value="BHLH"/>
    <property type="match status" value="1"/>
</dbReference>
<dbReference type="FunFam" id="4.10.280.10:FF:000096">
    <property type="entry name" value="Basic helix-loop-helix (BHLH) DNA-binding superfamily protein"/>
    <property type="match status" value="1"/>
</dbReference>
<dbReference type="InterPro" id="IPR011598">
    <property type="entry name" value="bHLH_dom"/>
</dbReference>
<evidence type="ECO:0000256" key="3">
    <source>
        <dbReference type="ARBA" id="ARBA00023015"/>
    </source>
</evidence>
<gene>
    <name evidence="9" type="ORF">JCGZ_05431</name>
</gene>
<evidence type="ECO:0000256" key="4">
    <source>
        <dbReference type="ARBA" id="ARBA00023125"/>
    </source>
</evidence>
<dbReference type="SMART" id="SM00353">
    <property type="entry name" value="HLH"/>
    <property type="match status" value="1"/>
</dbReference>
<dbReference type="InterPro" id="IPR036638">
    <property type="entry name" value="HLH_DNA-bd_sf"/>
</dbReference>
<feature type="region of interest" description="Disordered" evidence="7">
    <location>
        <begin position="113"/>
        <end position="152"/>
    </location>
</feature>
<feature type="compositionally biased region" description="Basic and acidic residues" evidence="7">
    <location>
        <begin position="139"/>
        <end position="150"/>
    </location>
</feature>
<evidence type="ECO:0000256" key="7">
    <source>
        <dbReference type="SAM" id="MobiDB-lite"/>
    </source>
</evidence>
<evidence type="ECO:0000256" key="6">
    <source>
        <dbReference type="ARBA" id="ARBA00023242"/>
    </source>
</evidence>